<feature type="coiled-coil region" evidence="2">
    <location>
        <begin position="206"/>
        <end position="233"/>
    </location>
</feature>
<dbReference type="SUPFAM" id="SSF52402">
    <property type="entry name" value="Adenine nucleotide alpha hydrolases-like"/>
    <property type="match status" value="2"/>
</dbReference>
<feature type="domain" description="UspA" evidence="3">
    <location>
        <begin position="149"/>
        <end position="287"/>
    </location>
</feature>
<dbReference type="InterPro" id="IPR014729">
    <property type="entry name" value="Rossmann-like_a/b/a_fold"/>
</dbReference>
<evidence type="ECO:0000313" key="4">
    <source>
        <dbReference type="EMBL" id="AVI26409.1"/>
    </source>
</evidence>
<dbReference type="AlphaFoldDB" id="A0A2P1AM93"/>
<organism evidence="4">
    <name type="scientific">Candidatus Entotheonella serta</name>
    <dbReference type="NCBI Taxonomy" id="1652106"/>
    <lineage>
        <taxon>Bacteria</taxon>
        <taxon>Pseudomonadati</taxon>
        <taxon>Nitrospinota/Tectimicrobiota group</taxon>
        <taxon>Candidatus Tectimicrobiota</taxon>
        <taxon>Candidatus Entotheonellia</taxon>
        <taxon>Candidatus Entotheonellales</taxon>
        <taxon>Candidatus Entotheonellaceae</taxon>
        <taxon>Candidatus Entotheonella</taxon>
    </lineage>
</organism>
<name>A0A2P1AM93_9BACT</name>
<reference evidence="4" key="1">
    <citation type="journal article" date="2018" name="Proc. Natl. Acad. Sci. U.S.A.">
        <title>Single-bacterial genomics validates rich and varied specialized metabolism of uncultivated Entotheonella sponge symbionts.</title>
        <authorList>
            <person name="Mori T."/>
            <person name="Cahn J.K.B."/>
            <person name="Wilson M.C."/>
            <person name="Meoded R.A."/>
            <person name="Wiebach V."/>
            <person name="Martinez A.F.C."/>
            <person name="Helfrich E.J.N."/>
            <person name="Albersmeier A."/>
            <person name="Wibberg D."/>
            <person name="Datwyler S."/>
            <person name="Keren R."/>
            <person name="Lavy A."/>
            <person name="Ruckert C."/>
            <person name="Ilan M."/>
            <person name="Kalinowski J."/>
            <person name="Matsunaga S."/>
            <person name="Takeyama H."/>
            <person name="Piel J."/>
        </authorList>
    </citation>
    <scope>NUCLEOTIDE SEQUENCE</scope>
    <source>
        <strain evidence="4">TSWB1</strain>
    </source>
</reference>
<comment type="similarity">
    <text evidence="1">Belongs to the universal stress protein A family.</text>
</comment>
<dbReference type="InterPro" id="IPR006016">
    <property type="entry name" value="UspA"/>
</dbReference>
<dbReference type="InterPro" id="IPR051688">
    <property type="entry name" value="USP_A"/>
</dbReference>
<dbReference type="Gene3D" id="3.40.50.620">
    <property type="entry name" value="HUPs"/>
    <property type="match status" value="2"/>
</dbReference>
<dbReference type="Pfam" id="PF00582">
    <property type="entry name" value="Usp"/>
    <property type="match status" value="2"/>
</dbReference>
<evidence type="ECO:0000256" key="1">
    <source>
        <dbReference type="ARBA" id="ARBA00008791"/>
    </source>
</evidence>
<accession>A0A2P1AM93</accession>
<keyword evidence="2" id="KW-0175">Coiled coil</keyword>
<feature type="domain" description="UspA" evidence="3">
    <location>
        <begin position="2"/>
        <end position="137"/>
    </location>
</feature>
<dbReference type="PANTHER" id="PTHR43010">
    <property type="entry name" value="UNIVERSAL STRESS PROTEIN SLR1230"/>
    <property type="match status" value="1"/>
</dbReference>
<dbReference type="CDD" id="cd00293">
    <property type="entry name" value="USP-like"/>
    <property type="match status" value="2"/>
</dbReference>
<sequence>MKILFATDGSAFSQVAGHLLTRLPWPSARDLTVLSVVDQPTLLSPSAVPTPDEAPHAPDVKPIIDQEVERFMALGWQPRSLVREGRSAREIVAAAEELTTDVIAVGSRGLGGVKRFLLGSVSEQVLTYAPCSVLIARQPEEHGSPSPLRVLLAYDGSPTADAAVDMLTSLALDEHTHILVTTVMTLMTYYRMDILQTTSPSWQAEKQAAHDRLDRIERRLRSMTSNVEVQLREGEEPSQELLDAAEAFNAALIVVGHKGRSGIERLLLGSVATRVVHHAPCSVWVVRA</sequence>
<dbReference type="EMBL" id="MG844358">
    <property type="protein sequence ID" value="AVI26409.1"/>
    <property type="molecule type" value="Genomic_DNA"/>
</dbReference>
<dbReference type="InterPro" id="IPR006015">
    <property type="entry name" value="Universal_stress_UspA"/>
</dbReference>
<evidence type="ECO:0000256" key="2">
    <source>
        <dbReference type="SAM" id="Coils"/>
    </source>
</evidence>
<protein>
    <submittedName>
        <fullName evidence="4">Universal stress protein</fullName>
    </submittedName>
</protein>
<dbReference type="PANTHER" id="PTHR43010:SF1">
    <property type="entry name" value="USPA DOMAIN-CONTAINING PROTEIN"/>
    <property type="match status" value="1"/>
</dbReference>
<evidence type="ECO:0000259" key="3">
    <source>
        <dbReference type="Pfam" id="PF00582"/>
    </source>
</evidence>
<dbReference type="PRINTS" id="PR01438">
    <property type="entry name" value="UNVRSLSTRESS"/>
</dbReference>
<proteinExistence type="inferred from homology"/>